<accession>A0AC35G9C5</accession>
<reference evidence="2" key="1">
    <citation type="submission" date="2022-11" db="UniProtKB">
        <authorList>
            <consortium name="WormBaseParasite"/>
        </authorList>
    </citation>
    <scope>IDENTIFICATION</scope>
</reference>
<sequence>MYLYQKCGLTERPDYYATGIIEGAEKPLENTATENVYSTGIIEGAEKPLENNIGRICFTEQDPFQQYGSDATRSFMKLQVTPGNFGCQVFLILPNYMHVRDFDFKEPTTLS</sequence>
<protein>
    <submittedName>
        <fullName evidence="2">Uncharacterized protein</fullName>
    </submittedName>
</protein>
<name>A0AC35G9C5_9BILA</name>
<dbReference type="Proteomes" id="UP000887580">
    <property type="component" value="Unplaced"/>
</dbReference>
<organism evidence="1 2">
    <name type="scientific">Panagrolaimus sp. PS1159</name>
    <dbReference type="NCBI Taxonomy" id="55785"/>
    <lineage>
        <taxon>Eukaryota</taxon>
        <taxon>Metazoa</taxon>
        <taxon>Ecdysozoa</taxon>
        <taxon>Nematoda</taxon>
        <taxon>Chromadorea</taxon>
        <taxon>Rhabditida</taxon>
        <taxon>Tylenchina</taxon>
        <taxon>Panagrolaimomorpha</taxon>
        <taxon>Panagrolaimoidea</taxon>
        <taxon>Panagrolaimidae</taxon>
        <taxon>Panagrolaimus</taxon>
    </lineage>
</organism>
<evidence type="ECO:0000313" key="2">
    <source>
        <dbReference type="WBParaSite" id="PS1159_v2.g2776.t1"/>
    </source>
</evidence>
<proteinExistence type="predicted"/>
<evidence type="ECO:0000313" key="1">
    <source>
        <dbReference type="Proteomes" id="UP000887580"/>
    </source>
</evidence>
<dbReference type="WBParaSite" id="PS1159_v2.g2776.t1">
    <property type="protein sequence ID" value="PS1159_v2.g2776.t1"/>
    <property type="gene ID" value="PS1159_v2.g2776"/>
</dbReference>